<gene>
    <name evidence="1" type="primary">jg22508</name>
    <name evidence="1" type="ORF">PAEG_LOCUS1203</name>
</gene>
<name>A0A8S4QJU1_9NEOP</name>
<organism evidence="1 2">
    <name type="scientific">Pararge aegeria aegeria</name>
    <dbReference type="NCBI Taxonomy" id="348720"/>
    <lineage>
        <taxon>Eukaryota</taxon>
        <taxon>Metazoa</taxon>
        <taxon>Ecdysozoa</taxon>
        <taxon>Arthropoda</taxon>
        <taxon>Hexapoda</taxon>
        <taxon>Insecta</taxon>
        <taxon>Pterygota</taxon>
        <taxon>Neoptera</taxon>
        <taxon>Endopterygota</taxon>
        <taxon>Lepidoptera</taxon>
        <taxon>Glossata</taxon>
        <taxon>Ditrysia</taxon>
        <taxon>Papilionoidea</taxon>
        <taxon>Nymphalidae</taxon>
        <taxon>Satyrinae</taxon>
        <taxon>Satyrini</taxon>
        <taxon>Parargina</taxon>
        <taxon>Pararge</taxon>
    </lineage>
</organism>
<dbReference type="Proteomes" id="UP000838756">
    <property type="component" value="Unassembled WGS sequence"/>
</dbReference>
<keyword evidence="2" id="KW-1185">Reference proteome</keyword>
<comment type="caution">
    <text evidence="1">The sequence shown here is derived from an EMBL/GenBank/DDBJ whole genome shotgun (WGS) entry which is preliminary data.</text>
</comment>
<evidence type="ECO:0000313" key="2">
    <source>
        <dbReference type="Proteomes" id="UP000838756"/>
    </source>
</evidence>
<reference evidence="1" key="1">
    <citation type="submission" date="2022-03" db="EMBL/GenBank/DDBJ databases">
        <authorList>
            <person name="Lindestad O."/>
        </authorList>
    </citation>
    <scope>NUCLEOTIDE SEQUENCE</scope>
</reference>
<protein>
    <submittedName>
        <fullName evidence="1">Jg22508 protein</fullName>
    </submittedName>
</protein>
<dbReference type="AlphaFoldDB" id="A0A8S4QJU1"/>
<dbReference type="EMBL" id="CAKXAJ010004125">
    <property type="protein sequence ID" value="CAH2208642.1"/>
    <property type="molecule type" value="Genomic_DNA"/>
</dbReference>
<evidence type="ECO:0000313" key="1">
    <source>
        <dbReference type="EMBL" id="CAH2208642.1"/>
    </source>
</evidence>
<accession>A0A8S4QJU1</accession>
<proteinExistence type="predicted"/>
<sequence length="105" mass="11621">MESVRGARGRPEVRLLTEGVKAGGTYLARGTLSRSAYASYKYSLQQTTHALATTDRAAGRALAVTFRSQLRCVTSARHCSYDVTARRLRYQCHRECKPSAHTNSV</sequence>